<sequence>MDANGKFDGSDTPMAGITIQLVGDVDGNGTVDTVTTTTDANGYFSFENLRPGTYTVSELFTDGTTWGATVDHNKDGIGDATTTVTVLSGQELVAVSGEEGPLGTHTEVNVGDALTFGNHELGALGLTPGFWYNHEYVWDAPILGTDTSNGGVDGKGVSLASKLAAAGTISAPDIANNLPGNFDVDHDGHKDLLFTDASGKQLVIEWDDAREIVGGANGTGGDKLGDFVRYAITTLLNEYGVPNFSAPAGMNANITDWLIANGGVTHTDFNGDGQITNADPYILNYNNATEPGKDGFTKTVKASSAAWQNTVNGVPSGSQIFADMNATTDGATGNNMMLSLNQSNVLTTQDEGDHFGIISSVLNYSGSYLQLHV</sequence>
<feature type="domain" description="SD-repeat containing protein B" evidence="4">
    <location>
        <begin position="2"/>
        <end position="80"/>
    </location>
</feature>
<evidence type="ECO:0000256" key="3">
    <source>
        <dbReference type="ARBA" id="ARBA00022729"/>
    </source>
</evidence>
<evidence type="ECO:0000256" key="2">
    <source>
        <dbReference type="ARBA" id="ARBA00022525"/>
    </source>
</evidence>
<protein>
    <recommendedName>
        <fullName evidence="4">SD-repeat containing protein B domain-containing protein</fullName>
    </recommendedName>
</protein>
<evidence type="ECO:0000313" key="6">
    <source>
        <dbReference type="EMBL" id="CDX62624.1"/>
    </source>
</evidence>
<dbReference type="Proteomes" id="UP000182888">
    <property type="component" value="Unassembled WGS sequence"/>
</dbReference>
<keyword evidence="2" id="KW-0964">Secreted</keyword>
<dbReference type="InterPro" id="IPR013783">
    <property type="entry name" value="Ig-like_fold"/>
</dbReference>
<dbReference type="InterPro" id="IPR033764">
    <property type="entry name" value="Sdr_B"/>
</dbReference>
<dbReference type="Proteomes" id="UP000046122">
    <property type="component" value="Unassembled WGS sequence"/>
</dbReference>
<evidence type="ECO:0000313" key="8">
    <source>
        <dbReference type="Proteomes" id="UP000182888"/>
    </source>
</evidence>
<reference evidence="8" key="3">
    <citation type="submission" date="2014-08" db="EMBL/GenBank/DDBJ databases">
        <authorList>
            <person name="Edwards T."/>
        </authorList>
    </citation>
    <scope>NUCLEOTIDE SEQUENCE [LARGE SCALE GENOMIC DNA]</scope>
</reference>
<accession>A0A090GHN1</accession>
<keyword evidence="3" id="KW-0732">Signal</keyword>
<dbReference type="Gene3D" id="2.60.40.10">
    <property type="entry name" value="Immunoglobulins"/>
    <property type="match status" value="1"/>
</dbReference>
<dbReference type="GO" id="GO:0005576">
    <property type="term" value="C:extracellular region"/>
    <property type="evidence" value="ECO:0007669"/>
    <property type="project" value="UniProtKB-SubCell"/>
</dbReference>
<organism evidence="6 7">
    <name type="scientific">Mesorhizobium plurifarium</name>
    <dbReference type="NCBI Taxonomy" id="69974"/>
    <lineage>
        <taxon>Bacteria</taxon>
        <taxon>Pseudomonadati</taxon>
        <taxon>Pseudomonadota</taxon>
        <taxon>Alphaproteobacteria</taxon>
        <taxon>Hyphomicrobiales</taxon>
        <taxon>Phyllobacteriaceae</taxon>
        <taxon>Mesorhizobium</taxon>
    </lineage>
</organism>
<evidence type="ECO:0000313" key="5">
    <source>
        <dbReference type="EMBL" id="CDX53246.1"/>
    </source>
</evidence>
<evidence type="ECO:0000256" key="1">
    <source>
        <dbReference type="ARBA" id="ARBA00004613"/>
    </source>
</evidence>
<dbReference type="Pfam" id="PF17210">
    <property type="entry name" value="SdrD_B"/>
    <property type="match status" value="1"/>
</dbReference>
<dbReference type="EMBL" id="CCNE01000065">
    <property type="protein sequence ID" value="CDX62624.1"/>
    <property type="molecule type" value="Genomic_DNA"/>
</dbReference>
<evidence type="ECO:0000313" key="7">
    <source>
        <dbReference type="Proteomes" id="UP000046122"/>
    </source>
</evidence>
<comment type="subcellular location">
    <subcellularLocation>
        <location evidence="1">Secreted</location>
    </subcellularLocation>
</comment>
<gene>
    <name evidence="5" type="ORF">MPL1032_170001</name>
    <name evidence="6" type="ORF">MPL3365_70567</name>
</gene>
<name>A0A090GHN1_MESPL</name>
<dbReference type="EMBL" id="CCND01000009">
    <property type="protein sequence ID" value="CDX53246.1"/>
    <property type="molecule type" value="Genomic_DNA"/>
</dbReference>
<dbReference type="SUPFAM" id="SSF117074">
    <property type="entry name" value="Hypothetical protein PA1324"/>
    <property type="match status" value="1"/>
</dbReference>
<reference evidence="5" key="1">
    <citation type="submission" date="2014-08" db="EMBL/GenBank/DDBJ databases">
        <title>DNA barcoding of Bradysia (Diptera: Sciaridae) for detection of the immature stages on agricultural crops.</title>
        <authorList>
            <person name="Shin S."/>
            <person name="Jung S."/>
            <person name="Heller K."/>
            <person name="Menzel F."/>
            <person name="Hong T.-K."/>
            <person name="Lee H."/>
            <person name="Lee S."/>
        </authorList>
    </citation>
    <scope>NUCLEOTIDE SEQUENCE</scope>
</reference>
<reference evidence="6 7" key="2">
    <citation type="submission" date="2014-08" db="EMBL/GenBank/DDBJ databases">
        <authorList>
            <person name="Moulin Lionel"/>
        </authorList>
    </citation>
    <scope>NUCLEOTIDE SEQUENCE [LARGE SCALE GENOMIC DNA]</scope>
</reference>
<evidence type="ECO:0000259" key="4">
    <source>
        <dbReference type="Pfam" id="PF17210"/>
    </source>
</evidence>
<dbReference type="AlphaFoldDB" id="A0A090GHN1"/>
<proteinExistence type="predicted"/>